<dbReference type="GO" id="GO:0000466">
    <property type="term" value="P:maturation of 5.8S rRNA from tricistronic rRNA transcript (SSU-rRNA, 5.8S rRNA, LSU-rRNA)"/>
    <property type="evidence" value="ECO:0007669"/>
    <property type="project" value="TreeGrafter"/>
</dbReference>
<dbReference type="PANTHER" id="PTHR13500">
    <property type="entry name" value="NUCLEOLAR PRERIBOSOMAL-ASSOCIATED PROTEIN 1"/>
    <property type="match status" value="1"/>
</dbReference>
<keyword evidence="2" id="KW-1185">Reference proteome</keyword>
<protein>
    <submittedName>
        <fullName evidence="1">Uncharacterized protein</fullName>
    </submittedName>
</protein>
<accession>A0A843WPV6</accession>
<dbReference type="InterPro" id="IPR039844">
    <property type="entry name" value="URB1"/>
</dbReference>
<evidence type="ECO:0000313" key="1">
    <source>
        <dbReference type="EMBL" id="MQM09947.1"/>
    </source>
</evidence>
<dbReference type="GO" id="GO:0005730">
    <property type="term" value="C:nucleolus"/>
    <property type="evidence" value="ECO:0007669"/>
    <property type="project" value="TreeGrafter"/>
</dbReference>
<sequence>MTSILCAIISTLRISQKRKIFQPHFTLSIDALLCLSQAIECELKDTRFHPVVQQGLTTILMSTPPPIRCPKDKDKLYNLAMWAMSAALQSDQMQIGFVDKSYPDFMNLEEHPREEPVFSKLLRWITASINLGSVSDRYNERKMSFCLEESKADTLQLRLRRVMRKDFENEEHCFHSNEDLAAIILHLQYLLRMECAASPSIVSALCLLLSGTNQTGLS</sequence>
<comment type="caution">
    <text evidence="1">The sequence shown here is derived from an EMBL/GenBank/DDBJ whole genome shotgun (WGS) entry which is preliminary data.</text>
</comment>
<name>A0A843WPV6_COLES</name>
<dbReference type="GO" id="GO:0000463">
    <property type="term" value="P:maturation of LSU-rRNA from tricistronic rRNA transcript (SSU-rRNA, 5.8S rRNA, LSU-rRNA)"/>
    <property type="evidence" value="ECO:0007669"/>
    <property type="project" value="TreeGrafter"/>
</dbReference>
<evidence type="ECO:0000313" key="2">
    <source>
        <dbReference type="Proteomes" id="UP000652761"/>
    </source>
</evidence>
<dbReference type="PANTHER" id="PTHR13500:SF0">
    <property type="entry name" value="NUCLEOLAR PRE-RIBOSOMAL-ASSOCIATED PROTEIN 1"/>
    <property type="match status" value="1"/>
</dbReference>
<dbReference type="OrthoDB" id="72892at2759"/>
<dbReference type="Proteomes" id="UP000652761">
    <property type="component" value="Unassembled WGS sequence"/>
</dbReference>
<dbReference type="EMBL" id="NMUH01004524">
    <property type="protein sequence ID" value="MQM09947.1"/>
    <property type="molecule type" value="Genomic_DNA"/>
</dbReference>
<reference evidence="1" key="1">
    <citation type="submission" date="2017-07" db="EMBL/GenBank/DDBJ databases">
        <title>Taro Niue Genome Assembly and Annotation.</title>
        <authorList>
            <person name="Atibalentja N."/>
            <person name="Keating K."/>
            <person name="Fields C.J."/>
        </authorList>
    </citation>
    <scope>NUCLEOTIDE SEQUENCE</scope>
    <source>
        <strain evidence="1">Niue_2</strain>
        <tissue evidence="1">Leaf</tissue>
    </source>
</reference>
<proteinExistence type="predicted"/>
<gene>
    <name evidence="1" type="ORF">Taro_042833</name>
</gene>
<organism evidence="1 2">
    <name type="scientific">Colocasia esculenta</name>
    <name type="common">Wild taro</name>
    <name type="synonym">Arum esculentum</name>
    <dbReference type="NCBI Taxonomy" id="4460"/>
    <lineage>
        <taxon>Eukaryota</taxon>
        <taxon>Viridiplantae</taxon>
        <taxon>Streptophyta</taxon>
        <taxon>Embryophyta</taxon>
        <taxon>Tracheophyta</taxon>
        <taxon>Spermatophyta</taxon>
        <taxon>Magnoliopsida</taxon>
        <taxon>Liliopsida</taxon>
        <taxon>Araceae</taxon>
        <taxon>Aroideae</taxon>
        <taxon>Colocasieae</taxon>
        <taxon>Colocasia</taxon>
    </lineage>
</organism>
<dbReference type="AlphaFoldDB" id="A0A843WPV6"/>